<keyword evidence="2" id="KW-0472">Membrane</keyword>
<dbReference type="AlphaFoldDB" id="A0A6A6XKU6"/>
<evidence type="ECO:0000313" key="3">
    <source>
        <dbReference type="EMBL" id="KAF2797101.1"/>
    </source>
</evidence>
<proteinExistence type="predicted"/>
<keyword evidence="2" id="KW-0812">Transmembrane</keyword>
<feature type="region of interest" description="Disordered" evidence="1">
    <location>
        <begin position="77"/>
        <end position="105"/>
    </location>
</feature>
<keyword evidence="4" id="KW-1185">Reference proteome</keyword>
<dbReference type="EMBL" id="MU001814">
    <property type="protein sequence ID" value="KAF2797101.1"/>
    <property type="molecule type" value="Genomic_DNA"/>
</dbReference>
<protein>
    <submittedName>
        <fullName evidence="3">Uncharacterized protein</fullName>
    </submittedName>
</protein>
<evidence type="ECO:0000313" key="4">
    <source>
        <dbReference type="Proteomes" id="UP000799757"/>
    </source>
</evidence>
<evidence type="ECO:0000256" key="1">
    <source>
        <dbReference type="SAM" id="MobiDB-lite"/>
    </source>
</evidence>
<evidence type="ECO:0000256" key="2">
    <source>
        <dbReference type="SAM" id="Phobius"/>
    </source>
</evidence>
<dbReference type="OrthoDB" id="3798061at2759"/>
<keyword evidence="2" id="KW-1133">Transmembrane helix</keyword>
<feature type="transmembrane region" description="Helical" evidence="2">
    <location>
        <begin position="46"/>
        <end position="68"/>
    </location>
</feature>
<feature type="compositionally biased region" description="Basic residues" evidence="1">
    <location>
        <begin position="77"/>
        <end position="91"/>
    </location>
</feature>
<gene>
    <name evidence="3" type="ORF">K505DRAFT_334570</name>
</gene>
<reference evidence="3" key="1">
    <citation type="journal article" date="2020" name="Stud. Mycol.">
        <title>101 Dothideomycetes genomes: a test case for predicting lifestyles and emergence of pathogens.</title>
        <authorList>
            <person name="Haridas S."/>
            <person name="Albert R."/>
            <person name="Binder M."/>
            <person name="Bloem J."/>
            <person name="Labutti K."/>
            <person name="Salamov A."/>
            <person name="Andreopoulos B."/>
            <person name="Baker S."/>
            <person name="Barry K."/>
            <person name="Bills G."/>
            <person name="Bluhm B."/>
            <person name="Cannon C."/>
            <person name="Castanera R."/>
            <person name="Culley D."/>
            <person name="Daum C."/>
            <person name="Ezra D."/>
            <person name="Gonzalez J."/>
            <person name="Henrissat B."/>
            <person name="Kuo A."/>
            <person name="Liang C."/>
            <person name="Lipzen A."/>
            <person name="Lutzoni F."/>
            <person name="Magnuson J."/>
            <person name="Mondo S."/>
            <person name="Nolan M."/>
            <person name="Ohm R."/>
            <person name="Pangilinan J."/>
            <person name="Park H.-J."/>
            <person name="Ramirez L."/>
            <person name="Alfaro M."/>
            <person name="Sun H."/>
            <person name="Tritt A."/>
            <person name="Yoshinaga Y."/>
            <person name="Zwiers L.-H."/>
            <person name="Turgeon B."/>
            <person name="Goodwin S."/>
            <person name="Spatafora J."/>
            <person name="Crous P."/>
            <person name="Grigoriev I."/>
        </authorList>
    </citation>
    <scope>NUCLEOTIDE SEQUENCE</scope>
    <source>
        <strain evidence="3">CBS 109.77</strain>
    </source>
</reference>
<dbReference type="Proteomes" id="UP000799757">
    <property type="component" value="Unassembled WGS sequence"/>
</dbReference>
<name>A0A6A6XKU6_9PLEO</name>
<feature type="compositionally biased region" description="Basic and acidic residues" evidence="1">
    <location>
        <begin position="9"/>
        <end position="23"/>
    </location>
</feature>
<sequence>MTPAVMEGRSNEDVTPKRPDDTTTPKPSQSAAQSMGSPSIVRAGEIMLIFSLLLIFLVACFVALHFYLRSRKRKAIKSGKRKDKKSKKKNKKGEPNGPPELHSQEKKIAELVGTPICEIGDSEPRHEMEDVEVQEVSTPIDEPIGSAISTFGYVAIPVPARVHPAPEPEVREFATYWSARM</sequence>
<organism evidence="3 4">
    <name type="scientific">Melanomma pulvis-pyrius CBS 109.77</name>
    <dbReference type="NCBI Taxonomy" id="1314802"/>
    <lineage>
        <taxon>Eukaryota</taxon>
        <taxon>Fungi</taxon>
        <taxon>Dikarya</taxon>
        <taxon>Ascomycota</taxon>
        <taxon>Pezizomycotina</taxon>
        <taxon>Dothideomycetes</taxon>
        <taxon>Pleosporomycetidae</taxon>
        <taxon>Pleosporales</taxon>
        <taxon>Melanommataceae</taxon>
        <taxon>Melanomma</taxon>
    </lineage>
</organism>
<feature type="region of interest" description="Disordered" evidence="1">
    <location>
        <begin position="1"/>
        <end position="36"/>
    </location>
</feature>
<accession>A0A6A6XKU6</accession>